<accession>M2XTY4</accession>
<keyword evidence="3" id="KW-1185">Reference proteome</keyword>
<dbReference type="GO" id="GO:0016020">
    <property type="term" value="C:membrane"/>
    <property type="evidence" value="ECO:0007669"/>
    <property type="project" value="InterPro"/>
</dbReference>
<gene>
    <name evidence="2" type="ORF">Gasu_55450</name>
</gene>
<dbReference type="eggNOG" id="KOG2432">
    <property type="taxonomic scope" value="Eukaryota"/>
</dbReference>
<evidence type="ECO:0000313" key="2">
    <source>
        <dbReference type="EMBL" id="EME26859.1"/>
    </source>
</evidence>
<evidence type="ECO:0008006" key="4">
    <source>
        <dbReference type="Google" id="ProtNLM"/>
    </source>
</evidence>
<name>M2XTY4_GALSU</name>
<feature type="region of interest" description="Disordered" evidence="1">
    <location>
        <begin position="530"/>
        <end position="560"/>
    </location>
</feature>
<dbReference type="Proteomes" id="UP000030680">
    <property type="component" value="Unassembled WGS sequence"/>
</dbReference>
<dbReference type="PANTHER" id="PTHR32085">
    <property type="entry name" value="PROTEIN CSF1"/>
    <property type="match status" value="1"/>
</dbReference>
<dbReference type="KEGG" id="gsl:Gasu_55450"/>
<dbReference type="GO" id="GO:0006113">
    <property type="term" value="P:fermentation"/>
    <property type="evidence" value="ECO:0007669"/>
    <property type="project" value="InterPro"/>
</dbReference>
<dbReference type="RefSeq" id="XP_005703379.1">
    <property type="nucleotide sequence ID" value="XM_005703322.1"/>
</dbReference>
<dbReference type="Gramene" id="EME26859">
    <property type="protein sequence ID" value="EME26859"/>
    <property type="gene ID" value="Gasu_55450"/>
</dbReference>
<dbReference type="PANTHER" id="PTHR32085:SF3">
    <property type="entry name" value="PROTEIN CSF1"/>
    <property type="match status" value="1"/>
</dbReference>
<feature type="region of interest" description="Disordered" evidence="1">
    <location>
        <begin position="496"/>
        <end position="515"/>
    </location>
</feature>
<dbReference type="InterPro" id="IPR029636">
    <property type="entry name" value="Csf1"/>
</dbReference>
<feature type="compositionally biased region" description="Polar residues" evidence="1">
    <location>
        <begin position="1732"/>
        <end position="1751"/>
    </location>
</feature>
<feature type="compositionally biased region" description="Acidic residues" evidence="1">
    <location>
        <begin position="499"/>
        <end position="512"/>
    </location>
</feature>
<dbReference type="GeneID" id="17085809"/>
<dbReference type="EMBL" id="KB454541">
    <property type="protein sequence ID" value="EME26859.1"/>
    <property type="molecule type" value="Genomic_DNA"/>
</dbReference>
<reference evidence="3" key="1">
    <citation type="journal article" date="2013" name="Science">
        <title>Gene transfer from bacteria and archaea facilitated evolution of an extremophilic eukaryote.</title>
        <authorList>
            <person name="Schonknecht G."/>
            <person name="Chen W.H."/>
            <person name="Ternes C.M."/>
            <person name="Barbier G.G."/>
            <person name="Shrestha R.P."/>
            <person name="Stanke M."/>
            <person name="Brautigam A."/>
            <person name="Baker B.J."/>
            <person name="Banfield J.F."/>
            <person name="Garavito R.M."/>
            <person name="Carr K."/>
            <person name="Wilkerson C."/>
            <person name="Rensing S.A."/>
            <person name="Gagneul D."/>
            <person name="Dickenson N.E."/>
            <person name="Oesterhelt C."/>
            <person name="Lercher M.J."/>
            <person name="Weber A.P."/>
        </authorList>
    </citation>
    <scope>NUCLEOTIDE SEQUENCE [LARGE SCALE GENOMIC DNA]</scope>
    <source>
        <strain evidence="3">074W</strain>
    </source>
</reference>
<sequence>MFPLLGLVWVEFDVENGPCIRDTFYPVCEDSGSCERRDVFSTSAKDFIAFHAMPDSTSVSSEIIQMEDSLFFFRIPYSLLLETESAAYFWKNNGPCQSKFCFQTVEVIGHSLFRVSASESARRGYTQNAIVAVCTTNISTCFVRPLLYLVTGNLFQHGRLQKDKIERELEYLKFQWLEIIAGGTDSYGSTVKTLTFLGSQLLVKGDYFLCPCGSARQWYIHTVEVTDEEPNLYHSMKTRDFPITSLVKPNCSVPFFHEFDLYLCFSENLGYLWTLWELMMLGEPILVVSSTPARACSAVGCLLSLLVPLLPIGDLDESKDKECLCRSLFGITSAFLCNQFEESRHILFIGQAIDRHSEMYPSLYLKTKYCQKFSKSRRFLKALQNSSQRLATCVILREYFREMTLTVLRMFHPFFVPLNAQEMKQDGNNHDEDDIMKILMQSPPEFRCFDKTTFPSDHDIEVSSITSLLSSKRDALANKFLLDKKHLFYSSVNDHLSENDESGSSDGGEDSDGDVKFSELSRNLDSLQLSSAKMSHSRRRSGSEDHSRKGIRHKLKEASRHRKLSKRKVVVRQFVKDFIHGPVFEEWFRKRRLLAEYRWFVRYKQCITGVLSKLESGDRRWQLPNLWRNKIETHINYVRQMVGDDREKSKLYESDLKAISSDNEISISRQCQSLWMASLVAFAFAVIGLSSYILIFFLYIPQILAKVVAKLCNHVVFRREAHISIRSLRFIFLSGKVNLKGLCYTTIDANLYVENLEITVLWWRALFLNRRSSSSHQPTQGRSEETPAAFIVAQGVQIRLVNQKARYDFIQKVVEQQTYNVDLQAPFSLLVEEFEGYSLWLYQYLGPIAIDLQYCSFVANDPAISDAVLLYFETGKGRYAAVSAPCPLDVYRSFYKLTMNRFQIQYVSVISDNMRENETSNLDGYIHRNGLDPEGFAESLVTPHSMKSYLSSSINEEAEMTVIDSPAVDHEYEETNERWSYVNSLISYWMKLQSFMIRLFGYLEVSSTDVLSHHKFTLFEADNVQVEYHYDIPGITILLEGQAPVWNPPECLLKISSSGTRFYYSPFLEKAKCVLLERFFPPTFENFEIDTNSTKEGRKRRHRCFQIEMECKAKSNQPMMDIIFHPRYPDNNRRSSDTARINIWCQESLQLSLLYPYMISVGETEANLEFCANFDEVVVDLLQESTLSLCKAPMLTVEGKLGFPMIWNGYRKWSFDFRLLSSKWTFVREYTNVISDILSEMSEGVTYDPFRSFLPTEYFVNFELKSGYSLYFSANPLNNWKNPSQMDMDNEWALEAVGNTLKMKFHSPSSLFPMPLTWDMNWLLYAPHLKVWFHWPIEPDLRRRLGSCQKIIDVSSFDIQCSHSYWNILVPGYQDRIRAVLNISDLNFVLNPHHLTYLNEFLDNYFGEHLFAHMDGRPLIQEYCSSMEQLVNVRSTRETSFLMNIHRWSFFVCAGIDPAIKVPSFFSYLRLKIPYCSYYMKSTKSCTSFTLSCPRNIEVTPHVESESVAARNNTDHRKLYLRGVSISVLYLFGNNDVEYINIASIRLESFYGQVRMDKVQCFSDIWNCFRLSSTERKKGYLLPLEALELELGSLDLKFFHEDSIVESVVPSGLKVVLSNLQHANVRLTAKLEIGLILVSLWIPTSQLLEDSVGGSNIVKKAIEKQDYTEVASFSSRLTVTFRIFEKLASLTAFKQMEELKKADCFQMRIQFLWKETDELLMNSRSRRDFRKQSNSTLGVSNENKQSMSRAGNSDFGEIPDSVQEFWMQLEAAMNNGELGECDEEGFNGEQNLSYLKLAVPESMKCSLSPAAIQTGINLMNVFIPKREEHVELIICDIWKEHLERCIASEEDTVFNYKFSMELPEVKVKIRKMSPNSFSCNKCISFSSIPEIYLYLSNSYLRWNVSGSRSKAKELVFGLSQILCGISLDGGLDDQSRIMELNHIQIRNIISSGKENVNMMLDSFRIGENMNELESLVRCCMLFAKFGVSYWGGVLKSKPETVTADVFSLCVIAGEASTGLVTSGRQIRKVFLSAFARVKAMNQMERSRMLMLLQSSASRNHPYSSTVGNRKVAFEWICHWNEFSLIVENVSILVCHQIYWKYSCFSGRSILVLVMNEMHSKADTQLVTKISAFIRECIRIWYSEWSISQREWTASAVERMQRKIFRSMPEGEWIDPPIHSKQMTEDPPTVENQISDDALLRSLSTAPFFFSSSRRVNQRNNLVSTFSVPWGTTLPGTIHSEQKEKDAKISAQDSAFLLRSLSSFEAKTTWNELDIQPSLLSAALILVDVMVSIDKIDLQLSSSSTESVFVFQSYQNVTYLPMSLADSLEHSSILCSSEEVECKINGPNLEEWVGIFISTPQYVISLQNNGRNANIVASMLTIENVSMRVEYNFFSAWHLFGHVLDELRSLIGEREVDARTASSQIYNIPPLNVAVSECSLQLPLSENDHKLLYKVQDLRATSCELSHTENIVVVRVPSQFMEYFDKQVAHDLLQLPSAVLEARITLTSDDNDNEERLQNRPVVTYYRFHLAFKAIESMVTKERLRGLKNIFELWNRPRKKNFVKPMTANSMLADHSRTVVTRLFSLVISLQTLSLNSELMGIHSELFLDNLNFVLKTTNIPYPDIHITFRNIGLVIRSAGSLPSRFSINQFQSRIRMKQSIDSTFLHRLQLISLSSMKECEVFMDKRCMTALVLLADEFKYYECDEEESSTTDSLMGTVAAAASRLCIYMLTNVRIGIIRMTFVVDNSYDIRISSYSPSLSLRMDNLKTLPRYRLVLTGSFESANIYQQNTPILTFQGSCIDFSWLSGNVACFVDVGSYTLSLDHAIRLLPDAASENDSVMGTQIFTLIDLGVNINAGVVTLKSTKYMDTDIMVPGMYCNLFLDVTRLKAVFFCDWDYANMDFLESQLEHIMKWFFDRSQENLNQPVPSTHSRKSSVPWHRRMKTIASFASSSPITSSGKCFQWSLIVRLSRSYARLKESVGSPGLMMLSASAFVPEAQFLFSPGKHPIYGKQILLASGGVGSLDISLNPGWHTASQLRCIGTGIDFLVDLTNRTGTCRLRQIAADLELASLLSLQNVFQHIHWSSTTQPTHWEIQPLRKVAISICVQDWMDVSHDHYHLQQQTPFVKLSLRMVQQSSGSMELGFYRSYVHFGFLDDRNFFYLNCARGQIRSTRQHFHGKGGLERLFISQLSSPSIGFLYLDVDSFLFHLAQGTEGDTTREEILRLACKQFSWKTYESSDEVLRLARNSVDMDIWIKGLHGALCSTSSPALSRLQESLSHLLMETKRISSMVVGNTSRTIGSIDTDSRHSTMAHVMRKHKNKRLVINGDHLMLSLFAMHFHEQDFLRMASDQYRMTFFQTVDRNRGENRQLQVQFDTFRIQRESLSVCQHRHNTVHGISQPFSF</sequence>
<organism evidence="2 3">
    <name type="scientific">Galdieria sulphuraria</name>
    <name type="common">Red alga</name>
    <dbReference type="NCBI Taxonomy" id="130081"/>
    <lineage>
        <taxon>Eukaryota</taxon>
        <taxon>Rhodophyta</taxon>
        <taxon>Bangiophyceae</taxon>
        <taxon>Galdieriales</taxon>
        <taxon>Galdieriaceae</taxon>
        <taxon>Galdieria</taxon>
    </lineage>
</organism>
<dbReference type="OrthoDB" id="10265409at2759"/>
<dbReference type="eggNOG" id="KOG3596">
    <property type="taxonomic scope" value="Eukaryota"/>
</dbReference>
<feature type="compositionally biased region" description="Basic residues" evidence="1">
    <location>
        <begin position="549"/>
        <end position="560"/>
    </location>
</feature>
<evidence type="ECO:0000256" key="1">
    <source>
        <dbReference type="SAM" id="MobiDB-lite"/>
    </source>
</evidence>
<evidence type="ECO:0000313" key="3">
    <source>
        <dbReference type="Proteomes" id="UP000030680"/>
    </source>
</evidence>
<protein>
    <recommendedName>
        <fullName evidence="4">Fragile site-associated protein C-terminal domain-containing protein</fullName>
    </recommendedName>
</protein>
<proteinExistence type="predicted"/>
<feature type="region of interest" description="Disordered" evidence="1">
    <location>
        <begin position="1724"/>
        <end position="1753"/>
    </location>
</feature>